<feature type="compositionally biased region" description="Low complexity" evidence="12">
    <location>
        <begin position="66"/>
        <end position="78"/>
    </location>
</feature>
<evidence type="ECO:0000313" key="13">
    <source>
        <dbReference type="EMBL" id="AEF98672.1"/>
    </source>
</evidence>
<dbReference type="AlphaFoldDB" id="F9ZZL3"/>
<dbReference type="HOGENOM" id="CLU_080400_2_0_6"/>
<reference key="2">
    <citation type="submission" date="2011-05" db="EMBL/GenBank/DDBJ databases">
        <title>Complete genome sequence of the aerobic marine methanotroph Methylomonas methanica MC09.</title>
        <authorList>
            <person name="Boden R."/>
            <person name="Cunliffe M."/>
            <person name="Scanlan J."/>
            <person name="Moussard H."/>
            <person name="Kits K.D."/>
            <person name="Klotz M."/>
            <person name="Jetten M."/>
            <person name="Vuilleumier S."/>
            <person name="Han J."/>
            <person name="Peters L."/>
            <person name="Mikhailova N."/>
            <person name="Teshima H."/>
            <person name="Tapia R."/>
            <person name="Kyrpides N."/>
            <person name="Ivanova N."/>
            <person name="Pagani I."/>
            <person name="Cheng J.-F."/>
            <person name="Goodwin L."/>
            <person name="Han C."/>
            <person name="Hauser L."/>
            <person name="Land M."/>
            <person name="Lapidus A."/>
            <person name="Lucas S."/>
            <person name="Pitluck S."/>
            <person name="Woyke T."/>
            <person name="Stein L.Y."/>
            <person name="Murrell C."/>
        </authorList>
    </citation>
    <scope>NUCLEOTIDE SEQUENCE</scope>
    <source>
        <strain>MC09</strain>
    </source>
</reference>
<feature type="compositionally biased region" description="Basic residues" evidence="12">
    <location>
        <begin position="79"/>
        <end position="92"/>
    </location>
</feature>
<dbReference type="EMBL" id="CP002738">
    <property type="protein sequence ID" value="AEF98672.1"/>
    <property type="molecule type" value="Genomic_DNA"/>
</dbReference>
<evidence type="ECO:0000256" key="1">
    <source>
        <dbReference type="ARBA" id="ARBA00001947"/>
    </source>
</evidence>
<proteinExistence type="inferred from homology"/>
<dbReference type="eggNOG" id="COG3108">
    <property type="taxonomic scope" value="Bacteria"/>
</dbReference>
<dbReference type="Pfam" id="PF05951">
    <property type="entry name" value="Peptidase_M15_2"/>
    <property type="match status" value="1"/>
</dbReference>
<dbReference type="PANTHER" id="PTHR37425">
    <property type="match status" value="1"/>
</dbReference>
<evidence type="ECO:0000256" key="4">
    <source>
        <dbReference type="ARBA" id="ARBA00022723"/>
    </source>
</evidence>
<dbReference type="InterPro" id="IPR010275">
    <property type="entry name" value="MepK"/>
</dbReference>
<comment type="cofactor">
    <cofactor evidence="1">
        <name>Zn(2+)</name>
        <dbReference type="ChEBI" id="CHEBI:29105"/>
    </cofactor>
</comment>
<dbReference type="KEGG" id="mmt:Metme_0223"/>
<dbReference type="InterPro" id="IPR009045">
    <property type="entry name" value="Zn_M74/Hedgehog-like"/>
</dbReference>
<evidence type="ECO:0000313" key="14">
    <source>
        <dbReference type="Proteomes" id="UP000008888"/>
    </source>
</evidence>
<accession>F9ZZL3</accession>
<evidence type="ECO:0000256" key="7">
    <source>
        <dbReference type="ARBA" id="ARBA00022833"/>
    </source>
</evidence>
<dbReference type="GO" id="GO:0071555">
    <property type="term" value="P:cell wall organization"/>
    <property type="evidence" value="ECO:0007669"/>
    <property type="project" value="UniProtKB-KW"/>
</dbReference>
<keyword evidence="3" id="KW-0645">Protease</keyword>
<organism evidence="13 14">
    <name type="scientific">Methylomonas methanica (strain DSM 25384 / MC09)</name>
    <dbReference type="NCBI Taxonomy" id="857087"/>
    <lineage>
        <taxon>Bacteria</taxon>
        <taxon>Pseudomonadati</taxon>
        <taxon>Pseudomonadota</taxon>
        <taxon>Gammaproteobacteria</taxon>
        <taxon>Methylococcales</taxon>
        <taxon>Methylococcaceae</taxon>
        <taxon>Methylomonas</taxon>
    </lineage>
</organism>
<dbReference type="RefSeq" id="WP_013816945.1">
    <property type="nucleotide sequence ID" value="NC_015572.1"/>
</dbReference>
<dbReference type="STRING" id="857087.Metme_0223"/>
<evidence type="ECO:0000256" key="3">
    <source>
        <dbReference type="ARBA" id="ARBA00022670"/>
    </source>
</evidence>
<keyword evidence="8" id="KW-0482">Metalloprotease</keyword>
<sequence length="301" mass="33586">MLRRNIENKSDERDELELSRRSFFGRLAIGAVLSIGMPGLVHAAKTEKSKQAKARSAVRIPKKSTPKTAKTSAKTSKVLVKKVSSKSSKVKSSKTQSPQTRLVKASKTVNSNSFHINSRDGRIHSIIRPGQKHPTIQSARGSMSLGGHGRFSSHRSLAFQNPHTGDKLSLIYFEKGRYLTDALAEINFLLRDYRTGDVHAIDPHLLDQLYDLKQMLGLTQPFGVISGYRSPLTNARLHAEQAGVANNSFHIHGRAVDIRLERFDLRRIHNAAIAMHRGGVGYYPESNFIHLDTGTFRTWTL</sequence>
<dbReference type="GO" id="GO:0046872">
    <property type="term" value="F:metal ion binding"/>
    <property type="evidence" value="ECO:0007669"/>
    <property type="project" value="UniProtKB-KW"/>
</dbReference>
<keyword evidence="4" id="KW-0479">Metal-binding</keyword>
<comment type="similarity">
    <text evidence="10">Belongs to the peptidase M15 family.</text>
</comment>
<dbReference type="PANTHER" id="PTHR37425:SF1">
    <property type="entry name" value="OUTER MEMBRANE PROTEIN"/>
    <property type="match status" value="1"/>
</dbReference>
<keyword evidence="7" id="KW-0862">Zinc</keyword>
<dbReference type="Proteomes" id="UP000008888">
    <property type="component" value="Chromosome"/>
</dbReference>
<dbReference type="Gene3D" id="3.30.1380.10">
    <property type="match status" value="1"/>
</dbReference>
<gene>
    <name evidence="13" type="ordered locus">Metme_0223</name>
</gene>
<dbReference type="SUPFAM" id="SSF55166">
    <property type="entry name" value="Hedgehog/DD-peptidase"/>
    <property type="match status" value="1"/>
</dbReference>
<comment type="pathway">
    <text evidence="2">Cell wall biogenesis; cell wall polysaccharide biosynthesis.</text>
</comment>
<evidence type="ECO:0000256" key="10">
    <source>
        <dbReference type="ARBA" id="ARBA00093448"/>
    </source>
</evidence>
<keyword evidence="6" id="KW-0378">Hydrolase</keyword>
<dbReference type="GO" id="GO:0008237">
    <property type="term" value="F:metallopeptidase activity"/>
    <property type="evidence" value="ECO:0007669"/>
    <property type="project" value="UniProtKB-KW"/>
</dbReference>
<name>F9ZZL3_METMM</name>
<keyword evidence="5" id="KW-0732">Signal</keyword>
<keyword evidence="9" id="KW-0961">Cell wall biogenesis/degradation</keyword>
<keyword evidence="14" id="KW-1185">Reference proteome</keyword>
<evidence type="ECO:0000256" key="12">
    <source>
        <dbReference type="SAM" id="MobiDB-lite"/>
    </source>
</evidence>
<evidence type="ECO:0000256" key="8">
    <source>
        <dbReference type="ARBA" id="ARBA00023049"/>
    </source>
</evidence>
<dbReference type="GO" id="GO:0006508">
    <property type="term" value="P:proteolysis"/>
    <property type="evidence" value="ECO:0007669"/>
    <property type="project" value="UniProtKB-KW"/>
</dbReference>
<evidence type="ECO:0000256" key="6">
    <source>
        <dbReference type="ARBA" id="ARBA00022801"/>
    </source>
</evidence>
<dbReference type="OrthoDB" id="9782994at2"/>
<evidence type="ECO:0000256" key="2">
    <source>
        <dbReference type="ARBA" id="ARBA00004776"/>
    </source>
</evidence>
<evidence type="ECO:0000256" key="11">
    <source>
        <dbReference type="ARBA" id="ARBA00093666"/>
    </source>
</evidence>
<feature type="region of interest" description="Disordered" evidence="12">
    <location>
        <begin position="46"/>
        <end position="100"/>
    </location>
</feature>
<protein>
    <recommendedName>
        <fullName evidence="11">Murein endopeptidase K</fullName>
    </recommendedName>
</protein>
<evidence type="ECO:0000256" key="9">
    <source>
        <dbReference type="ARBA" id="ARBA00023316"/>
    </source>
</evidence>
<reference evidence="14" key="3">
    <citation type="submission" date="2011-05" db="EMBL/GenBank/DDBJ databases">
        <title>Complete sequence of Methylomonas methanica MC09.</title>
        <authorList>
            <consortium name="US DOE Joint Genome Institute"/>
            <person name="Lucas S."/>
            <person name="Han J."/>
            <person name="Lapidus A."/>
            <person name="Cheng J.-F."/>
            <person name="Goodwin L."/>
            <person name="Pitluck S."/>
            <person name="Peters L."/>
            <person name="Mikhailova N."/>
            <person name="Teshima H."/>
            <person name="Han C."/>
            <person name="Tapia R."/>
            <person name="Land M."/>
            <person name="Hauser L."/>
            <person name="Kyrpides N."/>
            <person name="Ivanova N."/>
            <person name="Pagani I."/>
            <person name="Stein L."/>
            <person name="Woyke T."/>
        </authorList>
    </citation>
    <scope>NUCLEOTIDE SEQUENCE [LARGE SCALE GENOMIC DNA]</scope>
    <source>
        <strain evidence="14">MC09</strain>
    </source>
</reference>
<reference evidence="13 14" key="1">
    <citation type="journal article" date="2011" name="J. Bacteriol.">
        <title>Complete Genome Sequence of the Aerobic Marine Methanotroph Methylomonas methanica MC09.</title>
        <authorList>
            <person name="Boden R."/>
            <person name="Cunliffe M."/>
            <person name="Scanlan J."/>
            <person name="Moussard H."/>
            <person name="Kits K.D."/>
            <person name="Klotz M.G."/>
            <person name="Jetten M.S."/>
            <person name="Vuilleumier S."/>
            <person name="Han J."/>
            <person name="Peters L."/>
            <person name="Mikhailova N."/>
            <person name="Teshima H."/>
            <person name="Tapia R."/>
            <person name="Kyrpides N."/>
            <person name="Ivanova N."/>
            <person name="Pagani I."/>
            <person name="Cheng J.F."/>
            <person name="Goodwin L."/>
            <person name="Han C."/>
            <person name="Hauser L."/>
            <person name="Land M.L."/>
            <person name="Lapidus A."/>
            <person name="Lucas S."/>
            <person name="Pitluck S."/>
            <person name="Woyke T."/>
            <person name="Stein L."/>
            <person name="Murrell J.C."/>
        </authorList>
    </citation>
    <scope>NUCLEOTIDE SEQUENCE [LARGE SCALE GENOMIC DNA]</scope>
    <source>
        <strain evidence="13 14">MC09</strain>
    </source>
</reference>
<evidence type="ECO:0000256" key="5">
    <source>
        <dbReference type="ARBA" id="ARBA00022729"/>
    </source>
</evidence>